<comment type="caution">
    <text evidence="11">The sequence shown here is derived from an EMBL/GenBank/DDBJ whole genome shotgun (WGS) entry which is preliminary data.</text>
</comment>
<evidence type="ECO:0000256" key="3">
    <source>
        <dbReference type="ARBA" id="ARBA00022516"/>
    </source>
</evidence>
<accession>S8DBL5</accession>
<dbReference type="NCBIfam" id="TIGR00682">
    <property type="entry name" value="lpxK"/>
    <property type="match status" value="1"/>
</dbReference>
<dbReference type="UniPathway" id="UPA00359">
    <property type="reaction ID" value="UER00482"/>
</dbReference>
<name>S8DBL5_9LAMI</name>
<evidence type="ECO:0000256" key="6">
    <source>
        <dbReference type="ARBA" id="ARBA00022741"/>
    </source>
</evidence>
<evidence type="ECO:0000313" key="11">
    <source>
        <dbReference type="EMBL" id="EPS60138.1"/>
    </source>
</evidence>
<gene>
    <name evidence="11" type="ORF">M569_14666</name>
</gene>
<keyword evidence="8" id="KW-0067">ATP-binding</keyword>
<evidence type="ECO:0000256" key="4">
    <source>
        <dbReference type="ARBA" id="ARBA00022556"/>
    </source>
</evidence>
<dbReference type="GO" id="GO:0005524">
    <property type="term" value="F:ATP binding"/>
    <property type="evidence" value="ECO:0007669"/>
    <property type="project" value="UniProtKB-KW"/>
</dbReference>
<evidence type="ECO:0000256" key="1">
    <source>
        <dbReference type="ARBA" id="ARBA00004870"/>
    </source>
</evidence>
<evidence type="ECO:0000256" key="8">
    <source>
        <dbReference type="ARBA" id="ARBA00022840"/>
    </source>
</evidence>
<dbReference type="PANTHER" id="PTHR42724">
    <property type="entry name" value="TETRAACYLDISACCHARIDE 4'-KINASE"/>
    <property type="match status" value="1"/>
</dbReference>
<dbReference type="AlphaFoldDB" id="S8DBL5"/>
<evidence type="ECO:0000256" key="5">
    <source>
        <dbReference type="ARBA" id="ARBA00022679"/>
    </source>
</evidence>
<keyword evidence="5" id="KW-0808">Transferase</keyword>
<feature type="non-terminal residue" evidence="11">
    <location>
        <position position="311"/>
    </location>
</feature>
<sequence>EGIRRAIKQIASTPSSQSLSNLSYLQLSMIPLLSVISSIYSLAFRIRRQLYRFGLISTHRFPVPVISVGNITWGGTGKTPMVEFLARSFADFGICSLILTRGYGGGDEARMLQRKLCGVSARVGVGANRVATASKFLEHYGYVNFPATTEEILSREEETHPDRIGLLILDDGMQHFSVVRDLEIVMVNSLMPWGNRKLLPAGPLREPPRALSRADIIVFHHADLVEAKDIIALESEIREADESAELFLTKMAALHFFASRDVSCKIPLTAVNNVVVLCLSAIGDADSFLLTIKKMGALYVDRIDFSDHHRF</sequence>
<keyword evidence="9" id="KW-0443">Lipid metabolism</keyword>
<dbReference type="Pfam" id="PF02606">
    <property type="entry name" value="LpxK"/>
    <property type="match status" value="1"/>
</dbReference>
<feature type="transmembrane region" description="Helical" evidence="10">
    <location>
        <begin position="24"/>
        <end position="43"/>
    </location>
</feature>
<dbReference type="Proteomes" id="UP000015453">
    <property type="component" value="Unassembled WGS sequence"/>
</dbReference>
<keyword evidence="10" id="KW-0812">Transmembrane</keyword>
<dbReference type="GO" id="GO:0009029">
    <property type="term" value="F:lipid-A 4'-kinase activity"/>
    <property type="evidence" value="ECO:0007669"/>
    <property type="project" value="UniProtKB-EC"/>
</dbReference>
<evidence type="ECO:0000256" key="10">
    <source>
        <dbReference type="SAM" id="Phobius"/>
    </source>
</evidence>
<dbReference type="EC" id="2.7.1.130" evidence="2"/>
<reference evidence="11 12" key="1">
    <citation type="journal article" date="2013" name="BMC Genomics">
        <title>The miniature genome of a carnivorous plant Genlisea aurea contains a low number of genes and short non-coding sequences.</title>
        <authorList>
            <person name="Leushkin E.V."/>
            <person name="Sutormin R.A."/>
            <person name="Nabieva E.R."/>
            <person name="Penin A.A."/>
            <person name="Kondrashov A.S."/>
            <person name="Logacheva M.D."/>
        </authorList>
    </citation>
    <scope>NUCLEOTIDE SEQUENCE [LARGE SCALE GENOMIC DNA]</scope>
</reference>
<dbReference type="PANTHER" id="PTHR42724:SF1">
    <property type="entry name" value="TETRAACYLDISACCHARIDE 4'-KINASE, MITOCHONDRIAL-RELATED"/>
    <property type="match status" value="1"/>
</dbReference>
<dbReference type="EMBL" id="AUSU01007791">
    <property type="protein sequence ID" value="EPS60138.1"/>
    <property type="molecule type" value="Genomic_DNA"/>
</dbReference>
<dbReference type="InterPro" id="IPR003758">
    <property type="entry name" value="LpxK"/>
</dbReference>
<proteinExistence type="predicted"/>
<dbReference type="OrthoDB" id="10266567at2759"/>
<protein>
    <recommendedName>
        <fullName evidence="2">tetraacyldisaccharide 4'-kinase</fullName>
        <ecNumber evidence="2">2.7.1.130</ecNumber>
    </recommendedName>
</protein>
<dbReference type="GO" id="GO:0016020">
    <property type="term" value="C:membrane"/>
    <property type="evidence" value="ECO:0007669"/>
    <property type="project" value="GOC"/>
</dbReference>
<keyword evidence="3" id="KW-0444">Lipid biosynthesis</keyword>
<keyword evidence="6" id="KW-0547">Nucleotide-binding</keyword>
<keyword evidence="12" id="KW-1185">Reference proteome</keyword>
<keyword evidence="10" id="KW-1133">Transmembrane helix</keyword>
<evidence type="ECO:0000256" key="7">
    <source>
        <dbReference type="ARBA" id="ARBA00022777"/>
    </source>
</evidence>
<organism evidence="11 12">
    <name type="scientific">Genlisea aurea</name>
    <dbReference type="NCBI Taxonomy" id="192259"/>
    <lineage>
        <taxon>Eukaryota</taxon>
        <taxon>Viridiplantae</taxon>
        <taxon>Streptophyta</taxon>
        <taxon>Embryophyta</taxon>
        <taxon>Tracheophyta</taxon>
        <taxon>Spermatophyta</taxon>
        <taxon>Magnoliopsida</taxon>
        <taxon>eudicotyledons</taxon>
        <taxon>Gunneridae</taxon>
        <taxon>Pentapetalae</taxon>
        <taxon>asterids</taxon>
        <taxon>lamiids</taxon>
        <taxon>Lamiales</taxon>
        <taxon>Lentibulariaceae</taxon>
        <taxon>Genlisea</taxon>
    </lineage>
</organism>
<evidence type="ECO:0000313" key="12">
    <source>
        <dbReference type="Proteomes" id="UP000015453"/>
    </source>
</evidence>
<comment type="pathway">
    <text evidence="1">Glycolipid biosynthesis; lipid IV(A) biosynthesis; lipid IV(A) from (3R)-3-hydroxytetradecanoyl-[acyl-carrier-protein] and UDP-N-acetyl-alpha-D-glucosamine: step 6/6.</text>
</comment>
<evidence type="ECO:0000256" key="2">
    <source>
        <dbReference type="ARBA" id="ARBA00012071"/>
    </source>
</evidence>
<keyword evidence="4" id="KW-0441">Lipid A biosynthesis</keyword>
<feature type="non-terminal residue" evidence="11">
    <location>
        <position position="1"/>
    </location>
</feature>
<keyword evidence="7" id="KW-0418">Kinase</keyword>
<evidence type="ECO:0000256" key="9">
    <source>
        <dbReference type="ARBA" id="ARBA00023098"/>
    </source>
</evidence>
<dbReference type="GO" id="GO:0009245">
    <property type="term" value="P:lipid A biosynthetic process"/>
    <property type="evidence" value="ECO:0007669"/>
    <property type="project" value="UniProtKB-KW"/>
</dbReference>
<keyword evidence="10" id="KW-0472">Membrane</keyword>